<proteinExistence type="predicted"/>
<dbReference type="InterPro" id="IPR002347">
    <property type="entry name" value="SDR_fam"/>
</dbReference>
<dbReference type="EMBL" id="FNDI01000019">
    <property type="protein sequence ID" value="SDI57208.1"/>
    <property type="molecule type" value="Genomic_DNA"/>
</dbReference>
<reference evidence="2" key="1">
    <citation type="submission" date="2016-10" db="EMBL/GenBank/DDBJ databases">
        <authorList>
            <person name="Varghese N."/>
            <person name="Submissions S."/>
        </authorList>
    </citation>
    <scope>NUCLEOTIDE SEQUENCE [LARGE SCALE GENOMIC DNA]</scope>
    <source>
        <strain evidence="2">YR281</strain>
    </source>
</reference>
<name>A0A7Z7BBL4_9BURK</name>
<dbReference type="PANTHER" id="PTHR47534">
    <property type="entry name" value="YALI0E05731P"/>
    <property type="match status" value="1"/>
</dbReference>
<accession>A0A7Z7BBL4</accession>
<evidence type="ECO:0000313" key="3">
    <source>
        <dbReference type="Proteomes" id="UP000198900"/>
    </source>
</evidence>
<dbReference type="RefSeq" id="WP_091784568.1">
    <property type="nucleotide sequence ID" value="NZ_FNDI01000019.1"/>
</dbReference>
<sequence length="311" mass="33471">MKRDKNVVRWRDDGVTRKLDGKQVAVIGGTGGIGRALSRYLASLGANVVVVGQTFRDGDASRINFIKADLSLMSEAQRVAALLPAETLDLVIFTTGIFAAPQRQETAEGIERDMAVSYLNRLVILRAIAPRLGTQRPGALTKPRVFVIGYPGSGQIGTSDDLNAEKSYKAFAAHMNTVAGNEMLVLDAAKRYPQATFFGLNPGLIKTNIRDNFFGKDSLKSRVMEALIGMLTPTADAYAERIGPLLVAPEIERHSGALFNRKGQAILPSPGLTAEHIRKFMTASEALVARAGIQSAALSNEKPVSTSTHHS</sequence>
<dbReference type="InterPro" id="IPR052228">
    <property type="entry name" value="Sec_Metab_Biosynth_Oxidored"/>
</dbReference>
<dbReference type="Proteomes" id="UP000198900">
    <property type="component" value="Unassembled WGS sequence"/>
</dbReference>
<protein>
    <submittedName>
        <fullName evidence="2">NAD(P)-dependent dehydrogenase, short-chain alcohol dehydrogenase family</fullName>
    </submittedName>
</protein>
<dbReference type="InterPro" id="IPR036291">
    <property type="entry name" value="NAD(P)-bd_dom_sf"/>
</dbReference>
<comment type="caution">
    <text evidence="2">The sequence shown here is derived from an EMBL/GenBank/DDBJ whole genome shotgun (WGS) entry which is preliminary data.</text>
</comment>
<dbReference type="PANTHER" id="PTHR47534:SF3">
    <property type="entry name" value="ALCOHOL DEHYDROGENASE-LIKE C-TERMINAL DOMAIN-CONTAINING PROTEIN"/>
    <property type="match status" value="1"/>
</dbReference>
<dbReference type="AlphaFoldDB" id="A0A7Z7BBL4"/>
<dbReference type="GO" id="GO:0016491">
    <property type="term" value="F:oxidoreductase activity"/>
    <property type="evidence" value="ECO:0007669"/>
    <property type="project" value="UniProtKB-KW"/>
</dbReference>
<evidence type="ECO:0000313" key="2">
    <source>
        <dbReference type="EMBL" id="SDI57208.1"/>
    </source>
</evidence>
<keyword evidence="3" id="KW-1185">Reference proteome</keyword>
<keyword evidence="1" id="KW-0560">Oxidoreductase</keyword>
<evidence type="ECO:0000256" key="1">
    <source>
        <dbReference type="ARBA" id="ARBA00023002"/>
    </source>
</evidence>
<dbReference type="Gene3D" id="3.40.50.720">
    <property type="entry name" value="NAD(P)-binding Rossmann-like Domain"/>
    <property type="match status" value="1"/>
</dbReference>
<dbReference type="SUPFAM" id="SSF51735">
    <property type="entry name" value="NAD(P)-binding Rossmann-fold domains"/>
    <property type="match status" value="1"/>
</dbReference>
<organism evidence="2 3">
    <name type="scientific">Paraburkholderia steynii</name>
    <dbReference type="NCBI Taxonomy" id="1245441"/>
    <lineage>
        <taxon>Bacteria</taxon>
        <taxon>Pseudomonadati</taxon>
        <taxon>Pseudomonadota</taxon>
        <taxon>Betaproteobacteria</taxon>
        <taxon>Burkholderiales</taxon>
        <taxon>Burkholderiaceae</taxon>
        <taxon>Paraburkholderia</taxon>
    </lineage>
</organism>
<dbReference type="Pfam" id="PF00106">
    <property type="entry name" value="adh_short"/>
    <property type="match status" value="1"/>
</dbReference>
<gene>
    <name evidence="2" type="ORF">SAMN04487926_119112</name>
</gene>